<dbReference type="PANTHER" id="PTHR10903">
    <property type="entry name" value="GTPASE, IMAP FAMILY MEMBER-RELATED"/>
    <property type="match status" value="1"/>
</dbReference>
<evidence type="ECO:0000256" key="3">
    <source>
        <dbReference type="ARBA" id="ARBA00023134"/>
    </source>
</evidence>
<gene>
    <name evidence="6" type="ORF">DPX16_0107</name>
</gene>
<keyword evidence="4" id="KW-0175">Coiled coil</keyword>
<feature type="coiled-coil region" evidence="4">
    <location>
        <begin position="224"/>
        <end position="358"/>
    </location>
</feature>
<sequence>MEALKRELSGDLFISTKEDRGVTHDDGHNDDVRIVLLGKMGAGKSASGNTILRREVFKSTIKSIPVTRECQKETSEFNRKQITVIDTPCLYDTGVDIDKIRKEFVKCISMAAPGPHVFLLVIQLGRFTQEEKDTVKMIQETFGDKSRMYTMVLFTRGDELMGRRIQDFIEDNDTLQYLIHQCGNRYHVFSNKETEDQTQVSELLNKIDCMVAANGGSFYTNEMFQLVEKSIKKEQERIRKEKEDEIKRKEEELRAKYEAEIEQLKKENEREIQEMQNELGKIEEFKNRKEEIKKETDENLREELQRKWEEQQKLFEQKNKRQENALEDHQQNFIKYLEEKHEKDKQNLQKRIQHETREQAECEYLIKLEKEVDKGLEEAGKKYKEEKAAALQVDEAKLAYRSQRACDWKSYTNEILQQVEQKIKMRQELKRIEEECKAKYAAEFERLNKEYEREIQEMQNVLRKREDELKKEEEEIKKKTDENLRKELQRKLEEKQKEFEEEKEHRMKNKEEKHKEHIINCMVTNIQEMGDLLDINDQFQAMLSQEVKSCIKELAKNKSKKIMSQFNLKNAIYLLYRNWF</sequence>
<evidence type="ECO:0000313" key="7">
    <source>
        <dbReference type="Proteomes" id="UP000281406"/>
    </source>
</evidence>
<keyword evidence="7" id="KW-1185">Reference proteome</keyword>
<dbReference type="GO" id="GO:0005525">
    <property type="term" value="F:GTP binding"/>
    <property type="evidence" value="ECO:0007669"/>
    <property type="project" value="UniProtKB-KW"/>
</dbReference>
<comment type="caution">
    <text evidence="6">The sequence shown here is derived from an EMBL/GenBank/DDBJ whole genome shotgun (WGS) entry which is preliminary data.</text>
</comment>
<evidence type="ECO:0000256" key="1">
    <source>
        <dbReference type="ARBA" id="ARBA00008535"/>
    </source>
</evidence>
<organism evidence="6 7">
    <name type="scientific">Anabarilius grahami</name>
    <name type="common">Kanglang fish</name>
    <name type="synonym">Barilius grahami</name>
    <dbReference type="NCBI Taxonomy" id="495550"/>
    <lineage>
        <taxon>Eukaryota</taxon>
        <taxon>Metazoa</taxon>
        <taxon>Chordata</taxon>
        <taxon>Craniata</taxon>
        <taxon>Vertebrata</taxon>
        <taxon>Euteleostomi</taxon>
        <taxon>Actinopterygii</taxon>
        <taxon>Neopterygii</taxon>
        <taxon>Teleostei</taxon>
        <taxon>Ostariophysi</taxon>
        <taxon>Cypriniformes</taxon>
        <taxon>Xenocyprididae</taxon>
        <taxon>Xenocypridinae</taxon>
        <taxon>Xenocypridinae incertae sedis</taxon>
        <taxon>Anabarilius</taxon>
    </lineage>
</organism>
<protein>
    <submittedName>
        <fullName evidence="6">GTPase IMAP family member 4</fullName>
    </submittedName>
</protein>
<dbReference type="Gene3D" id="3.40.50.300">
    <property type="entry name" value="P-loop containing nucleotide triphosphate hydrolases"/>
    <property type="match status" value="1"/>
</dbReference>
<keyword evidence="3" id="KW-0342">GTP-binding</keyword>
<proteinExistence type="inferred from homology"/>
<evidence type="ECO:0000259" key="5">
    <source>
        <dbReference type="PROSITE" id="PS51720"/>
    </source>
</evidence>
<dbReference type="PANTHER" id="PTHR10903:SF188">
    <property type="entry name" value="GTPASE IMAP FAMILY MEMBER 2-LIKE-RELATED"/>
    <property type="match status" value="1"/>
</dbReference>
<dbReference type="InterPro" id="IPR027417">
    <property type="entry name" value="P-loop_NTPase"/>
</dbReference>
<dbReference type="PROSITE" id="PS51720">
    <property type="entry name" value="G_AIG1"/>
    <property type="match status" value="1"/>
</dbReference>
<feature type="coiled-coil region" evidence="4">
    <location>
        <begin position="415"/>
        <end position="512"/>
    </location>
</feature>
<dbReference type="SUPFAM" id="SSF52540">
    <property type="entry name" value="P-loop containing nucleoside triphosphate hydrolases"/>
    <property type="match status" value="1"/>
</dbReference>
<accession>A0A3N0Y916</accession>
<dbReference type="Proteomes" id="UP000281406">
    <property type="component" value="Unassembled WGS sequence"/>
</dbReference>
<reference evidence="6 7" key="1">
    <citation type="submission" date="2018-10" db="EMBL/GenBank/DDBJ databases">
        <title>Genome assembly for a Yunnan-Guizhou Plateau 3E fish, Anabarilius grahami (Regan), and its evolutionary and genetic applications.</title>
        <authorList>
            <person name="Jiang W."/>
        </authorList>
    </citation>
    <scope>NUCLEOTIDE SEQUENCE [LARGE SCALE GENOMIC DNA]</scope>
    <source>
        <strain evidence="6">AG-KIZ</strain>
        <tissue evidence="6">Muscle</tissue>
    </source>
</reference>
<evidence type="ECO:0000256" key="2">
    <source>
        <dbReference type="ARBA" id="ARBA00022741"/>
    </source>
</evidence>
<dbReference type="CDD" id="cd01852">
    <property type="entry name" value="AIG1"/>
    <property type="match status" value="1"/>
</dbReference>
<feature type="domain" description="AIG1-type G" evidence="5">
    <location>
        <begin position="29"/>
        <end position="228"/>
    </location>
</feature>
<dbReference type="Pfam" id="PF04548">
    <property type="entry name" value="AIG1"/>
    <property type="match status" value="1"/>
</dbReference>
<dbReference type="EMBL" id="RJVU01049569">
    <property type="protein sequence ID" value="ROL42722.1"/>
    <property type="molecule type" value="Genomic_DNA"/>
</dbReference>
<dbReference type="InterPro" id="IPR045058">
    <property type="entry name" value="GIMA/IAN/Toc"/>
</dbReference>
<comment type="similarity">
    <text evidence="1">Belongs to the TRAFAC class TrmE-Era-EngA-EngB-Septin-like GTPase superfamily. AIG1/Toc34/Toc159-like paraseptin GTPase family. IAN subfamily.</text>
</comment>
<evidence type="ECO:0000256" key="4">
    <source>
        <dbReference type="SAM" id="Coils"/>
    </source>
</evidence>
<dbReference type="AlphaFoldDB" id="A0A3N0Y916"/>
<keyword evidence="2" id="KW-0547">Nucleotide-binding</keyword>
<dbReference type="InterPro" id="IPR006703">
    <property type="entry name" value="G_AIG1"/>
</dbReference>
<evidence type="ECO:0000313" key="6">
    <source>
        <dbReference type="EMBL" id="ROL42722.1"/>
    </source>
</evidence>
<dbReference type="OrthoDB" id="8906426at2759"/>
<dbReference type="FunFam" id="3.40.50.300:FF:000366">
    <property type="entry name" value="GTPase, IMAP family member 2"/>
    <property type="match status" value="1"/>
</dbReference>
<name>A0A3N0Y916_ANAGA</name>